<dbReference type="AlphaFoldDB" id="A0A0D1Y6L7"/>
<evidence type="ECO:0000313" key="2">
    <source>
        <dbReference type="EMBL" id="KON95528.1"/>
    </source>
</evidence>
<proteinExistence type="predicted"/>
<evidence type="ECO:0000313" key="3">
    <source>
        <dbReference type="EMBL" id="SDJ07309.1"/>
    </source>
</evidence>
<keyword evidence="1" id="KW-0472">Membrane</keyword>
<reference evidence="2 4" key="1">
    <citation type="submission" date="2015-07" db="EMBL/GenBank/DDBJ databases">
        <title>Fjat-14205 dsm 2895.</title>
        <authorList>
            <person name="Liu B."/>
            <person name="Wang J."/>
            <person name="Zhu Y."/>
            <person name="Liu G."/>
            <person name="Chen Q."/>
            <person name="Chen Z."/>
            <person name="Lan J."/>
            <person name="Che J."/>
            <person name="Ge C."/>
            <person name="Shi H."/>
            <person name="Pan Z."/>
            <person name="Liu X."/>
        </authorList>
    </citation>
    <scope>NUCLEOTIDE SEQUENCE [LARGE SCALE GENOMIC DNA]</scope>
    <source>
        <strain evidence="2 4">DSM 2895</strain>
    </source>
</reference>
<evidence type="ECO:0000256" key="1">
    <source>
        <dbReference type="SAM" id="Phobius"/>
    </source>
</evidence>
<keyword evidence="1" id="KW-0812">Transmembrane</keyword>
<name>A0A0D1Y6L7_ANEMI</name>
<evidence type="ECO:0008006" key="6">
    <source>
        <dbReference type="Google" id="ProtNLM"/>
    </source>
</evidence>
<organism evidence="2 4">
    <name type="scientific">Aneurinibacillus migulanus</name>
    <name type="common">Bacillus migulanus</name>
    <dbReference type="NCBI Taxonomy" id="47500"/>
    <lineage>
        <taxon>Bacteria</taxon>
        <taxon>Bacillati</taxon>
        <taxon>Bacillota</taxon>
        <taxon>Bacilli</taxon>
        <taxon>Bacillales</taxon>
        <taxon>Paenibacillaceae</taxon>
        <taxon>Aneurinibacillus group</taxon>
        <taxon>Aneurinibacillus</taxon>
    </lineage>
</organism>
<feature type="transmembrane region" description="Helical" evidence="1">
    <location>
        <begin position="12"/>
        <end position="34"/>
    </location>
</feature>
<reference evidence="3 5" key="2">
    <citation type="submission" date="2016-10" db="EMBL/GenBank/DDBJ databases">
        <authorList>
            <person name="de Groot N.N."/>
        </authorList>
    </citation>
    <scope>NUCLEOTIDE SEQUENCE [LARGE SCALE GENOMIC DNA]</scope>
    <source>
        <strain evidence="3 5">DSM 2895</strain>
    </source>
</reference>
<keyword evidence="4" id="KW-1185">Reference proteome</keyword>
<dbReference type="Proteomes" id="UP000182836">
    <property type="component" value="Unassembled WGS sequence"/>
</dbReference>
<keyword evidence="1" id="KW-1133">Transmembrane helix</keyword>
<dbReference type="EMBL" id="FNED01000011">
    <property type="protein sequence ID" value="SDJ07309.1"/>
    <property type="molecule type" value="Genomic_DNA"/>
</dbReference>
<dbReference type="EMBL" id="LGUG01000004">
    <property type="protein sequence ID" value="KON95528.1"/>
    <property type="molecule type" value="Genomic_DNA"/>
</dbReference>
<dbReference type="STRING" id="47500.AF333_08610"/>
<dbReference type="PATRIC" id="fig|47500.12.peg.5133"/>
<evidence type="ECO:0000313" key="4">
    <source>
        <dbReference type="Proteomes" id="UP000037269"/>
    </source>
</evidence>
<gene>
    <name evidence="2" type="ORF">AF333_08610</name>
    <name evidence="3" type="ORF">SAMN04487909_111104</name>
</gene>
<evidence type="ECO:0000313" key="5">
    <source>
        <dbReference type="Proteomes" id="UP000182836"/>
    </source>
</evidence>
<accession>A0A0D1Y6L7</accession>
<dbReference type="Proteomes" id="UP000037269">
    <property type="component" value="Unassembled WGS sequence"/>
</dbReference>
<sequence>MRSCVANPRGAALFVVLVYVQIMLIVILHVLMFLGQLRPVSRNEQERMRLHYIAEAGVYFTAERMLREPDDYTWREYHIEDVTIGVLVEPRGKDDVWIQVSANAMSLYSTRLWAVMNRPTGKITEWSEFRLSN</sequence>
<protein>
    <recommendedName>
        <fullName evidence="6">ComG operon protein 7</fullName>
    </recommendedName>
</protein>